<organism evidence="2">
    <name type="scientific">Oryza brachyantha</name>
    <name type="common">malo sina</name>
    <dbReference type="NCBI Taxonomy" id="4533"/>
    <lineage>
        <taxon>Eukaryota</taxon>
        <taxon>Viridiplantae</taxon>
        <taxon>Streptophyta</taxon>
        <taxon>Embryophyta</taxon>
        <taxon>Tracheophyta</taxon>
        <taxon>Spermatophyta</taxon>
        <taxon>Magnoliopsida</taxon>
        <taxon>Liliopsida</taxon>
        <taxon>Poales</taxon>
        <taxon>Poaceae</taxon>
        <taxon>BOP clade</taxon>
        <taxon>Oryzoideae</taxon>
        <taxon>Oryzeae</taxon>
        <taxon>Oryzinae</taxon>
        <taxon>Oryza</taxon>
    </lineage>
</organism>
<dbReference type="AlphaFoldDB" id="J3NC84"/>
<reference evidence="2" key="1">
    <citation type="journal article" date="2013" name="Nat. Commun.">
        <title>Whole-genome sequencing of Oryza brachyantha reveals mechanisms underlying Oryza genome evolution.</title>
        <authorList>
            <person name="Chen J."/>
            <person name="Huang Q."/>
            <person name="Gao D."/>
            <person name="Wang J."/>
            <person name="Lang Y."/>
            <person name="Liu T."/>
            <person name="Li B."/>
            <person name="Bai Z."/>
            <person name="Luis Goicoechea J."/>
            <person name="Liang C."/>
            <person name="Chen C."/>
            <person name="Zhang W."/>
            <person name="Sun S."/>
            <person name="Liao Y."/>
            <person name="Zhang X."/>
            <person name="Yang L."/>
            <person name="Song C."/>
            <person name="Wang M."/>
            <person name="Shi J."/>
            <person name="Liu G."/>
            <person name="Liu J."/>
            <person name="Zhou H."/>
            <person name="Zhou W."/>
            <person name="Yu Q."/>
            <person name="An N."/>
            <person name="Chen Y."/>
            <person name="Cai Q."/>
            <person name="Wang B."/>
            <person name="Liu B."/>
            <person name="Min J."/>
            <person name="Huang Y."/>
            <person name="Wu H."/>
            <person name="Li Z."/>
            <person name="Zhang Y."/>
            <person name="Yin Y."/>
            <person name="Song W."/>
            <person name="Jiang J."/>
            <person name="Jackson S.A."/>
            <person name="Wing R.A."/>
            <person name="Wang J."/>
            <person name="Chen M."/>
        </authorList>
    </citation>
    <scope>NUCLEOTIDE SEQUENCE [LARGE SCALE GENOMIC DNA]</scope>
    <source>
        <strain evidence="2">cv. IRGC 101232</strain>
    </source>
</reference>
<protein>
    <submittedName>
        <fullName evidence="2">Uncharacterized protein</fullName>
    </submittedName>
</protein>
<feature type="signal peptide" evidence="1">
    <location>
        <begin position="1"/>
        <end position="30"/>
    </location>
</feature>
<evidence type="ECO:0000313" key="3">
    <source>
        <dbReference type="Proteomes" id="UP000006038"/>
    </source>
</evidence>
<accession>J3NC84</accession>
<reference evidence="2" key="2">
    <citation type="submission" date="2013-04" db="UniProtKB">
        <authorList>
            <consortium name="EnsemblPlants"/>
        </authorList>
    </citation>
    <scope>IDENTIFICATION</scope>
</reference>
<evidence type="ECO:0000256" key="1">
    <source>
        <dbReference type="SAM" id="SignalP"/>
    </source>
</evidence>
<dbReference type="OMA" id="TEHECMA"/>
<dbReference type="EnsemblPlants" id="OB12G15920.1">
    <property type="protein sequence ID" value="OB12G15920.1"/>
    <property type="gene ID" value="OB12G15920"/>
</dbReference>
<keyword evidence="1" id="KW-0732">Signal</keyword>
<feature type="chain" id="PRO_5003775868" evidence="1">
    <location>
        <begin position="31"/>
        <end position="86"/>
    </location>
</feature>
<proteinExistence type="predicted"/>
<dbReference type="Proteomes" id="UP000006038">
    <property type="component" value="Chromosome 12"/>
</dbReference>
<evidence type="ECO:0000313" key="2">
    <source>
        <dbReference type="EnsemblPlants" id="OB12G15920.1"/>
    </source>
</evidence>
<keyword evidence="3" id="KW-1185">Reference proteome</keyword>
<dbReference type="HOGENOM" id="CLU_172132_0_0_1"/>
<sequence>MAIFKKDGAPVLFILSLMIITAMVLPSCQASAQYRVNCGDLTRCTENACVDDCRRRGYPASPALVYCMDGRPDQCCCKYVLGHHPN</sequence>
<name>J3NC84_ORYBR</name>
<dbReference type="Gramene" id="OB12G15920.1">
    <property type="protein sequence ID" value="OB12G15920.1"/>
    <property type="gene ID" value="OB12G15920"/>
</dbReference>